<evidence type="ECO:0000256" key="5">
    <source>
        <dbReference type="SAM" id="MobiDB-lite"/>
    </source>
</evidence>
<feature type="compositionally biased region" description="Basic and acidic residues" evidence="5">
    <location>
        <begin position="1357"/>
        <end position="1369"/>
    </location>
</feature>
<dbReference type="Pfam" id="PF05721">
    <property type="entry name" value="PhyH"/>
    <property type="match status" value="1"/>
</dbReference>
<proteinExistence type="inferred from homology"/>
<dbReference type="InterPro" id="IPR011990">
    <property type="entry name" value="TPR-like_helical_dom_sf"/>
</dbReference>
<evidence type="ECO:0000313" key="6">
    <source>
        <dbReference type="EMBL" id="KAJ6257905.1"/>
    </source>
</evidence>
<evidence type="ECO:0000313" key="7">
    <source>
        <dbReference type="Proteomes" id="UP001221413"/>
    </source>
</evidence>
<feature type="region of interest" description="Disordered" evidence="5">
    <location>
        <begin position="367"/>
        <end position="413"/>
    </location>
</feature>
<dbReference type="Gene3D" id="1.25.40.10">
    <property type="entry name" value="Tetratricopeptide repeat domain"/>
    <property type="match status" value="1"/>
</dbReference>
<keyword evidence="3" id="KW-0479">Metal-binding</keyword>
<protein>
    <recommendedName>
        <fullName evidence="8">Phytanoyl-CoA dioxygenase</fullName>
    </recommendedName>
</protein>
<dbReference type="PANTHER" id="PTHR20883">
    <property type="entry name" value="PHYTANOYL-COA DIOXYGENASE DOMAIN CONTAINING 1"/>
    <property type="match status" value="1"/>
</dbReference>
<feature type="compositionally biased region" description="Low complexity" evidence="5">
    <location>
        <begin position="367"/>
        <end position="380"/>
    </location>
</feature>
<feature type="region of interest" description="Disordered" evidence="5">
    <location>
        <begin position="500"/>
        <end position="519"/>
    </location>
</feature>
<comment type="caution">
    <text evidence="6">The sequence shown here is derived from an EMBL/GenBank/DDBJ whole genome shotgun (WGS) entry which is preliminary data.</text>
</comment>
<accession>A0AAD6NGX6</accession>
<feature type="compositionally biased region" description="Low complexity" evidence="5">
    <location>
        <begin position="568"/>
        <end position="577"/>
    </location>
</feature>
<dbReference type="Proteomes" id="UP001221413">
    <property type="component" value="Unassembled WGS sequence"/>
</dbReference>
<comment type="similarity">
    <text evidence="2">Belongs to the PhyH family.</text>
</comment>
<dbReference type="InterPro" id="IPR008775">
    <property type="entry name" value="Phytyl_CoA_dOase-like"/>
</dbReference>
<feature type="region of interest" description="Disordered" evidence="5">
    <location>
        <begin position="624"/>
        <end position="648"/>
    </location>
</feature>
<evidence type="ECO:0008006" key="8">
    <source>
        <dbReference type="Google" id="ProtNLM"/>
    </source>
</evidence>
<comment type="cofactor">
    <cofactor evidence="1">
        <name>Fe cation</name>
        <dbReference type="ChEBI" id="CHEBI:24875"/>
    </cofactor>
</comment>
<feature type="compositionally biased region" description="Acidic residues" evidence="5">
    <location>
        <begin position="1380"/>
        <end position="1389"/>
    </location>
</feature>
<evidence type="ECO:0000256" key="4">
    <source>
        <dbReference type="ARBA" id="ARBA00023004"/>
    </source>
</evidence>
<dbReference type="EMBL" id="JAQGDS010000010">
    <property type="protein sequence ID" value="KAJ6257905.1"/>
    <property type="molecule type" value="Genomic_DNA"/>
</dbReference>
<evidence type="ECO:0000256" key="1">
    <source>
        <dbReference type="ARBA" id="ARBA00001962"/>
    </source>
</evidence>
<gene>
    <name evidence="6" type="ORF">Dda_7695</name>
</gene>
<sequence>MSAPPMLSPDQVRFFHENGYLLIEDALSAETVATLKERTRTLLEEFSLEGHPMTRFDTGKEGAKHVGDEYFLTSGDKVRFFFEPDAFDAAGKLTRPKEKSINKIGHGLHERDDAFRSMTLTPQNLSIALSLGFTDPLVLQSMIICKQPEIGGEVGPHQDSPFLFTNPPSAMGFWYALEDCTVTNGCLSFIPGSHRYSPVTKRLVRLNGGADGTGFVDIPAINAKDVGEGVPPPSGGQGEYTVAEVKAGTLVVIHGSVLHKSERNTSDRSRWIYTFHMIEGGEGYAYDELNWLQPTGEGFSRLRDAVVGQMLYLSSRAGAWLSPGMLHFAVAATLRCGRVRKKFNRPEHNFFLDIKSQNLNLPPPLHTVTTTSTSQPAAATGDSYAARKRRTHPPTRSPNALRNDASRARTTPATTHIPQSMLHKVAAPARRSFTWICSDCRRGLGGYRAGQAVAVNANCRSLSILSNLAARATAQQQIWRGRLPSSAAATSVYTRYYSSDVRTSDDGGEPNADDQRTVETREEQVEDILSDGELESFANSLSATYNMDNYNFGNTVQPVGDPPEPQSQAQKQTPAAAKKPRKQARPAPAEYQSKFNKGPMTREVLARELDEINYRLEQAGYRLIDPSTPAPQSRVVTRNKKPTKGHSESIWQKFKRDYIERYRAGDPAILNGRAPGWKPSVAELKVEYVKYFWDRKREARRALAERTHWRSTPDLRRRFANTLVTLERQTSKETIEKYGYDTEGKQRKVVQPDGESNEMLHQLVEEWQEPLQKLEPDAYSFVEPPEQEQEQPADETDGLQRRSLMLPRELDEFRMSYMQNIDVDDLAAKFKVKLTSFPASGSELLALIQAMSLERISKQDLRYILPPEYSDSVEFISQTMASLIISHEGSNVLNTAIFNIAINYMMKYNQVKKGRLLMDYMDHLRIRMNLGTWREALRTAAKAKDIFVFNSIVERMVTRGVELNDEVWRAFLDCAHTPGQQVQILDAMKRTGINPKFLAPAHLLRLAFQMYDDQRRLGNADAKIPWQHFAGMPLRAETLNAILRFLFDNHLLNEARDIMNKALTVQNVHPDYETLRLLVRFHGAHGRPIEMAKAIHLFATTYDMHCKADLMEAMFRAAHSTRYYNVVRTVWAHACLTNRVTAGMIDRMRHDIYETGQQAGKAGKLALGVCSEAAEAVVKTPIWAMRLVSDARDKFGYLVSEGGMYSSPATMTDVKNLSDAEVQTVRERRATMHEFRENSIEMRKQLMRSDMVAHRHWQPRREFSVDLIRAFRYDRRIRREQPESRKWTPLEWAWHMYQVRRVDRRVDARIVRGLDWLRVQTANARRQGNTAREERLQTKMDTLLDKLPEDFGSAFRNDMRERDAAERARAPRRTTAADAGDNDGEEGDSEQQAGKNPSALHDHILDADIDGPVFAYLDEDEPKLTPS</sequence>
<dbReference type="PANTHER" id="PTHR20883:SF15">
    <property type="entry name" value="PHYTANOYL-COA DIOXYGENASE DOMAIN-CONTAINING PROTEIN 1"/>
    <property type="match status" value="1"/>
</dbReference>
<reference evidence="6" key="1">
    <citation type="submission" date="2023-01" db="EMBL/GenBank/DDBJ databases">
        <title>The chitinases involved in constricting ring structure development in the nematode-trapping fungus Drechslerella dactyloides.</title>
        <authorList>
            <person name="Wang R."/>
            <person name="Zhang L."/>
            <person name="Tang P."/>
            <person name="Li S."/>
            <person name="Liang L."/>
        </authorList>
    </citation>
    <scope>NUCLEOTIDE SEQUENCE</scope>
    <source>
        <strain evidence="6">YMF1.00031</strain>
    </source>
</reference>
<evidence type="ECO:0000256" key="2">
    <source>
        <dbReference type="ARBA" id="ARBA00005830"/>
    </source>
</evidence>
<name>A0AAD6NGX6_DREDA</name>
<keyword evidence="4" id="KW-0408">Iron</keyword>
<feature type="region of interest" description="Disordered" evidence="5">
    <location>
        <begin position="1354"/>
        <end position="1405"/>
    </location>
</feature>
<organism evidence="6 7">
    <name type="scientific">Drechslerella dactyloides</name>
    <name type="common">Nematode-trapping fungus</name>
    <name type="synonym">Arthrobotrys dactyloides</name>
    <dbReference type="NCBI Taxonomy" id="74499"/>
    <lineage>
        <taxon>Eukaryota</taxon>
        <taxon>Fungi</taxon>
        <taxon>Dikarya</taxon>
        <taxon>Ascomycota</taxon>
        <taxon>Pezizomycotina</taxon>
        <taxon>Orbiliomycetes</taxon>
        <taxon>Orbiliales</taxon>
        <taxon>Orbiliaceae</taxon>
        <taxon>Drechslerella</taxon>
    </lineage>
</organism>
<keyword evidence="7" id="KW-1185">Reference proteome</keyword>
<dbReference type="Gene3D" id="2.60.120.620">
    <property type="entry name" value="q2cbj1_9rhob like domain"/>
    <property type="match status" value="1"/>
</dbReference>
<dbReference type="SUPFAM" id="SSF51197">
    <property type="entry name" value="Clavaminate synthase-like"/>
    <property type="match status" value="1"/>
</dbReference>
<evidence type="ECO:0000256" key="3">
    <source>
        <dbReference type="ARBA" id="ARBA00022723"/>
    </source>
</evidence>
<dbReference type="GO" id="GO:0046872">
    <property type="term" value="F:metal ion binding"/>
    <property type="evidence" value="ECO:0007669"/>
    <property type="project" value="UniProtKB-KW"/>
</dbReference>
<feature type="region of interest" description="Disordered" evidence="5">
    <location>
        <begin position="552"/>
        <end position="598"/>
    </location>
</feature>